<dbReference type="InterPro" id="IPR011251">
    <property type="entry name" value="Luciferase-like_dom"/>
</dbReference>
<sequence length="337" mass="37517">MSMLVSAGLPTGMEGLTYPIPFSSPETLLQIAQHAEKHGYHSVWGNDHMTTQHYVREEFPTPPRFWEPLITYAYLAAHTKTLRFGTGVLVLPMRRDIVVTAKQIATLDHLSGGRVEIGVGVGAYREEFDALWPDSGAHRGDMVEEGVDALNVLFSERAASFDGKYYQFRDVELWPKPMQKKLPIYFGGNSPKHLARVARAADGWIPAGMDVTKLGGLVDQLKTMASEAGRDPETIEIAPQYVCHIGKTREEAYARFRQSQMCKHLISLKKSTMKNEGAQNLEEINLIGTPEEVVEKALKARAAGVTHLLGLYFAANDVPELLDQMQIFAEEVMPHVV</sequence>
<dbReference type="InterPro" id="IPR019921">
    <property type="entry name" value="Lucif-like_OxRdtase_Rv2161c"/>
</dbReference>
<comment type="caution">
    <text evidence="6">The sequence shown here is derived from an EMBL/GenBank/DDBJ whole genome shotgun (WGS) entry which is preliminary data.</text>
</comment>
<accession>A0A506UGJ4</accession>
<dbReference type="GO" id="GO:0008726">
    <property type="term" value="F:alkanesulfonate monooxygenase activity"/>
    <property type="evidence" value="ECO:0007669"/>
    <property type="project" value="TreeGrafter"/>
</dbReference>
<dbReference type="NCBIfam" id="TIGR03619">
    <property type="entry name" value="F420_Rv2161c"/>
    <property type="match status" value="1"/>
</dbReference>
<dbReference type="AlphaFoldDB" id="A0A506UGJ4"/>
<keyword evidence="7" id="KW-1185">Reference proteome</keyword>
<dbReference type="EMBL" id="VHLG01000002">
    <property type="protein sequence ID" value="TPW32239.1"/>
    <property type="molecule type" value="Genomic_DNA"/>
</dbReference>
<dbReference type="OrthoDB" id="9814695at2"/>
<organism evidence="6 7">
    <name type="scientific">Martelella alba</name>
    <dbReference type="NCBI Taxonomy" id="2590451"/>
    <lineage>
        <taxon>Bacteria</taxon>
        <taxon>Pseudomonadati</taxon>
        <taxon>Pseudomonadota</taxon>
        <taxon>Alphaproteobacteria</taxon>
        <taxon>Hyphomicrobiales</taxon>
        <taxon>Aurantimonadaceae</taxon>
        <taxon>Martelella</taxon>
    </lineage>
</organism>
<evidence type="ECO:0000256" key="2">
    <source>
        <dbReference type="ARBA" id="ARBA00022643"/>
    </source>
</evidence>
<keyword evidence="1" id="KW-0285">Flavoprotein</keyword>
<feature type="domain" description="Luciferase-like" evidence="5">
    <location>
        <begin position="23"/>
        <end position="307"/>
    </location>
</feature>
<keyword evidence="2" id="KW-0288">FMN</keyword>
<dbReference type="SUPFAM" id="SSF51679">
    <property type="entry name" value="Bacterial luciferase-like"/>
    <property type="match status" value="1"/>
</dbReference>
<dbReference type="InterPro" id="IPR050172">
    <property type="entry name" value="SsuD_RutA_monooxygenase"/>
</dbReference>
<evidence type="ECO:0000259" key="5">
    <source>
        <dbReference type="Pfam" id="PF00296"/>
    </source>
</evidence>
<dbReference type="GO" id="GO:0046306">
    <property type="term" value="P:alkanesulfonate catabolic process"/>
    <property type="evidence" value="ECO:0007669"/>
    <property type="project" value="TreeGrafter"/>
</dbReference>
<evidence type="ECO:0000256" key="4">
    <source>
        <dbReference type="ARBA" id="ARBA00023033"/>
    </source>
</evidence>
<dbReference type="PANTHER" id="PTHR42847:SF4">
    <property type="entry name" value="ALKANESULFONATE MONOOXYGENASE-RELATED"/>
    <property type="match status" value="1"/>
</dbReference>
<dbReference type="Gene3D" id="3.20.20.30">
    <property type="entry name" value="Luciferase-like domain"/>
    <property type="match status" value="1"/>
</dbReference>
<dbReference type="InterPro" id="IPR036661">
    <property type="entry name" value="Luciferase-like_sf"/>
</dbReference>
<keyword evidence="4" id="KW-0503">Monooxygenase</keyword>
<reference evidence="6 7" key="1">
    <citation type="submission" date="2019-06" db="EMBL/GenBank/DDBJ databases">
        <authorList>
            <person name="Li M."/>
        </authorList>
    </citation>
    <scope>NUCLEOTIDE SEQUENCE [LARGE SCALE GENOMIC DNA]</scope>
    <source>
        <strain evidence="6 7">BGMRC2036</strain>
    </source>
</reference>
<evidence type="ECO:0000256" key="1">
    <source>
        <dbReference type="ARBA" id="ARBA00022630"/>
    </source>
</evidence>
<evidence type="ECO:0000313" key="7">
    <source>
        <dbReference type="Proteomes" id="UP000318801"/>
    </source>
</evidence>
<gene>
    <name evidence="6" type="ORF">FJU08_04315</name>
</gene>
<protein>
    <submittedName>
        <fullName evidence="6">LLM class F420-dependent oxidoreductase</fullName>
    </submittedName>
</protein>
<dbReference type="Proteomes" id="UP000318801">
    <property type="component" value="Unassembled WGS sequence"/>
</dbReference>
<evidence type="ECO:0000313" key="6">
    <source>
        <dbReference type="EMBL" id="TPW32239.1"/>
    </source>
</evidence>
<evidence type="ECO:0000256" key="3">
    <source>
        <dbReference type="ARBA" id="ARBA00023002"/>
    </source>
</evidence>
<dbReference type="Pfam" id="PF00296">
    <property type="entry name" value="Bac_luciferase"/>
    <property type="match status" value="1"/>
</dbReference>
<keyword evidence="3" id="KW-0560">Oxidoreductase</keyword>
<name>A0A506UGJ4_9HYPH</name>
<proteinExistence type="predicted"/>
<dbReference type="PANTHER" id="PTHR42847">
    <property type="entry name" value="ALKANESULFONATE MONOOXYGENASE"/>
    <property type="match status" value="1"/>
</dbReference>